<protein>
    <recommendedName>
        <fullName evidence="8">Flagellar biosynthesis protein FlgN</fullName>
    </recommendedName>
</protein>
<dbReference type="Gene3D" id="1.20.58.300">
    <property type="entry name" value="FlgN-like"/>
    <property type="match status" value="1"/>
</dbReference>
<dbReference type="Pfam" id="PF05130">
    <property type="entry name" value="FlgN"/>
    <property type="match status" value="1"/>
</dbReference>
<dbReference type="STRING" id="1548547.BA177_07230"/>
<comment type="function">
    <text evidence="1">Required for the efficient initiation of filament assembly.</text>
</comment>
<feature type="region of interest" description="Disordered" evidence="5">
    <location>
        <begin position="131"/>
        <end position="152"/>
    </location>
</feature>
<feature type="coiled-coil region" evidence="4">
    <location>
        <begin position="42"/>
        <end position="76"/>
    </location>
</feature>
<evidence type="ECO:0000256" key="2">
    <source>
        <dbReference type="ARBA" id="ARBA00007703"/>
    </source>
</evidence>
<keyword evidence="7" id="KW-1185">Reference proteome</keyword>
<organism evidence="6 7">
    <name type="scientific">Woeseia oceani</name>
    <dbReference type="NCBI Taxonomy" id="1548547"/>
    <lineage>
        <taxon>Bacteria</taxon>
        <taxon>Pseudomonadati</taxon>
        <taxon>Pseudomonadota</taxon>
        <taxon>Gammaproteobacteria</taxon>
        <taxon>Woeseiales</taxon>
        <taxon>Woeseiaceae</taxon>
        <taxon>Woeseia</taxon>
    </lineage>
</organism>
<keyword evidence="3" id="KW-1005">Bacterial flagellum biogenesis</keyword>
<evidence type="ECO:0008006" key="8">
    <source>
        <dbReference type="Google" id="ProtNLM"/>
    </source>
</evidence>
<evidence type="ECO:0000313" key="6">
    <source>
        <dbReference type="EMBL" id="ANO51027.1"/>
    </source>
</evidence>
<proteinExistence type="inferred from homology"/>
<evidence type="ECO:0000256" key="3">
    <source>
        <dbReference type="ARBA" id="ARBA00022795"/>
    </source>
</evidence>
<dbReference type="Proteomes" id="UP000092695">
    <property type="component" value="Chromosome"/>
</dbReference>
<dbReference type="AlphaFoldDB" id="A0A193LEU2"/>
<gene>
    <name evidence="6" type="ORF">BA177_07230</name>
</gene>
<name>A0A193LEU2_9GAMM</name>
<evidence type="ECO:0000256" key="1">
    <source>
        <dbReference type="ARBA" id="ARBA00002397"/>
    </source>
</evidence>
<dbReference type="OrthoDB" id="5734604at2"/>
<evidence type="ECO:0000256" key="5">
    <source>
        <dbReference type="SAM" id="MobiDB-lite"/>
    </source>
</evidence>
<dbReference type="InterPro" id="IPR007809">
    <property type="entry name" value="FlgN-like"/>
</dbReference>
<dbReference type="KEGG" id="woc:BA177_07230"/>
<reference evidence="6 7" key="1">
    <citation type="submission" date="2016-06" db="EMBL/GenBank/DDBJ databases">
        <title>Complete genome sequence of a deep-branching marine Gamma Proteobacterium Woeseia oceani type strain XK5.</title>
        <authorList>
            <person name="Mu D."/>
            <person name="Du Z."/>
        </authorList>
    </citation>
    <scope>NUCLEOTIDE SEQUENCE [LARGE SCALE GENOMIC DNA]</scope>
    <source>
        <strain evidence="6 7">XK5</strain>
    </source>
</reference>
<comment type="similarity">
    <text evidence="2">Belongs to the FlgN family.</text>
</comment>
<dbReference type="GO" id="GO:0044780">
    <property type="term" value="P:bacterial-type flagellum assembly"/>
    <property type="evidence" value="ECO:0007669"/>
    <property type="project" value="InterPro"/>
</dbReference>
<sequence>MMPSTATQLENVIDNGIDGASRLLACLGRERAALETQDATQLLELAGEKQACLDELEKLEAQRTDLLQQRKLGNDDAGMQRLLDGTRSAANWQRYLDLAARCQAENQTNGAIIRLRHQQISAALAVISGERQSTYGPSGDRPAAQSRALAQA</sequence>
<keyword evidence="4" id="KW-0175">Coiled coil</keyword>
<dbReference type="EMBL" id="CP016268">
    <property type="protein sequence ID" value="ANO51027.1"/>
    <property type="molecule type" value="Genomic_DNA"/>
</dbReference>
<accession>A0A193LEU2</accession>
<dbReference type="InterPro" id="IPR036679">
    <property type="entry name" value="FlgN-like_sf"/>
</dbReference>
<evidence type="ECO:0000313" key="7">
    <source>
        <dbReference type="Proteomes" id="UP000092695"/>
    </source>
</evidence>
<dbReference type="SUPFAM" id="SSF140566">
    <property type="entry name" value="FlgN-like"/>
    <property type="match status" value="1"/>
</dbReference>
<evidence type="ECO:0000256" key="4">
    <source>
        <dbReference type="SAM" id="Coils"/>
    </source>
</evidence>